<evidence type="ECO:0000313" key="2">
    <source>
        <dbReference type="Proteomes" id="UP000299102"/>
    </source>
</evidence>
<reference evidence="1 2" key="1">
    <citation type="journal article" date="2019" name="Commun. Biol.">
        <title>The bagworm genome reveals a unique fibroin gene that provides high tensile strength.</title>
        <authorList>
            <person name="Kono N."/>
            <person name="Nakamura H."/>
            <person name="Ohtoshi R."/>
            <person name="Tomita M."/>
            <person name="Numata K."/>
            <person name="Arakawa K."/>
        </authorList>
    </citation>
    <scope>NUCLEOTIDE SEQUENCE [LARGE SCALE GENOMIC DNA]</scope>
</reference>
<name>A0A4C1UX01_EUMVA</name>
<protein>
    <submittedName>
        <fullName evidence="1">Uncharacterized protein</fullName>
    </submittedName>
</protein>
<dbReference type="AlphaFoldDB" id="A0A4C1UX01"/>
<dbReference type="Proteomes" id="UP000299102">
    <property type="component" value="Unassembled WGS sequence"/>
</dbReference>
<dbReference type="EMBL" id="BGZK01000231">
    <property type="protein sequence ID" value="GBP30304.1"/>
    <property type="molecule type" value="Genomic_DNA"/>
</dbReference>
<sequence>MAFASEPGRYSQLRSGVGLCACTSVCGAAQCSSRSDSYATFALVPLFTPVYCTVCTPRPHLQISAPRERSRRLMFQIPIAILVISCVLHMRPHVDQQQSLGPDLLSVTEIFSPCESDTPCALRRTDCP</sequence>
<keyword evidence="2" id="KW-1185">Reference proteome</keyword>
<proteinExistence type="predicted"/>
<evidence type="ECO:0000313" key="1">
    <source>
        <dbReference type="EMBL" id="GBP30304.1"/>
    </source>
</evidence>
<organism evidence="1 2">
    <name type="scientific">Eumeta variegata</name>
    <name type="common">Bagworm moth</name>
    <name type="synonym">Eumeta japonica</name>
    <dbReference type="NCBI Taxonomy" id="151549"/>
    <lineage>
        <taxon>Eukaryota</taxon>
        <taxon>Metazoa</taxon>
        <taxon>Ecdysozoa</taxon>
        <taxon>Arthropoda</taxon>
        <taxon>Hexapoda</taxon>
        <taxon>Insecta</taxon>
        <taxon>Pterygota</taxon>
        <taxon>Neoptera</taxon>
        <taxon>Endopterygota</taxon>
        <taxon>Lepidoptera</taxon>
        <taxon>Glossata</taxon>
        <taxon>Ditrysia</taxon>
        <taxon>Tineoidea</taxon>
        <taxon>Psychidae</taxon>
        <taxon>Oiketicinae</taxon>
        <taxon>Eumeta</taxon>
    </lineage>
</organism>
<gene>
    <name evidence="1" type="ORF">EVAR_27918_1</name>
</gene>
<comment type="caution">
    <text evidence="1">The sequence shown here is derived from an EMBL/GenBank/DDBJ whole genome shotgun (WGS) entry which is preliminary data.</text>
</comment>
<accession>A0A4C1UX01</accession>